<organism evidence="1 2">
    <name type="scientific">Escovopsis weberi</name>
    <dbReference type="NCBI Taxonomy" id="150374"/>
    <lineage>
        <taxon>Eukaryota</taxon>
        <taxon>Fungi</taxon>
        <taxon>Dikarya</taxon>
        <taxon>Ascomycota</taxon>
        <taxon>Pezizomycotina</taxon>
        <taxon>Sordariomycetes</taxon>
        <taxon>Hypocreomycetidae</taxon>
        <taxon>Hypocreales</taxon>
        <taxon>Hypocreaceae</taxon>
        <taxon>Escovopsis</taxon>
    </lineage>
</organism>
<accession>A0A0M8N8V7</accession>
<dbReference type="AlphaFoldDB" id="A0A0M8N8V7"/>
<reference evidence="1 2" key="1">
    <citation type="submission" date="2015-07" db="EMBL/GenBank/DDBJ databases">
        <title>The genome of the fungus Escovopsis weberi, a specialized disease agent of ant agriculture.</title>
        <authorList>
            <person name="de Man T.J."/>
            <person name="Stajich J.E."/>
            <person name="Kubicek C.P."/>
            <person name="Chenthamara K."/>
            <person name="Atanasova L."/>
            <person name="Druzhinina I.S."/>
            <person name="Birnbaum S."/>
            <person name="Barribeau S.M."/>
            <person name="Teiling C."/>
            <person name="Suen G."/>
            <person name="Currie C."/>
            <person name="Gerardo N.M."/>
        </authorList>
    </citation>
    <scope>NUCLEOTIDE SEQUENCE [LARGE SCALE GENOMIC DNA]</scope>
</reference>
<evidence type="ECO:0000313" key="1">
    <source>
        <dbReference type="EMBL" id="KOS22401.1"/>
    </source>
</evidence>
<protein>
    <submittedName>
        <fullName evidence="1">Uncharacterized protein</fullName>
    </submittedName>
</protein>
<sequence>MQQSLKRALELLPDLSVSDCRVNLSPNFFQAHCLRDLVFLDISGLTGSLSCILRPSVLGSLRILKVGKREIDDRTGTLLANVCGRRLWSLDLSGNKLTDSIIESLMDTCLPLTDLRSAARSQVEGKLVSSGYGTQQHGPFWFIQESRWSASFSHPERYLVDAPKYRPAARTETSYLGDLEAQRSDCRSPPRLDCADPVSQLLLSDPDPLFAADHAPASRGITHLSLSNNEVSAFGIDKLFRKSGGHLSHFACSKMPILPTYSACSRVWPRSARLYGIMGKEHVFRPVGDGGFSFFETNRAAAPHIGVGATTRSRSALAGAPQPADQDHREFVPHNTRWNAKTFTLQVWAGTPSLATSNAHMREYRRLVLGCLIREGVGPVTPSQVRVGAPMAGYIFQRTWSMAVMPPRIEAPRTMELANMRSVINALCEYHQQGFAKLDKEERELGKGRVPPGPPHWYWRGKLDVCLM</sequence>
<dbReference type="EMBL" id="LGSR01000006">
    <property type="protein sequence ID" value="KOS22401.1"/>
    <property type="molecule type" value="Genomic_DNA"/>
</dbReference>
<dbReference type="Proteomes" id="UP000053831">
    <property type="component" value="Unassembled WGS sequence"/>
</dbReference>
<dbReference type="OrthoDB" id="5213490at2759"/>
<keyword evidence="2" id="KW-1185">Reference proteome</keyword>
<dbReference type="InterPro" id="IPR032675">
    <property type="entry name" value="LRR_dom_sf"/>
</dbReference>
<dbReference type="Gene3D" id="3.80.10.10">
    <property type="entry name" value="Ribonuclease Inhibitor"/>
    <property type="match status" value="1"/>
</dbReference>
<gene>
    <name evidence="1" type="ORF">ESCO_001816</name>
</gene>
<dbReference type="SUPFAM" id="SSF52047">
    <property type="entry name" value="RNI-like"/>
    <property type="match status" value="1"/>
</dbReference>
<proteinExistence type="predicted"/>
<name>A0A0M8N8V7_ESCWE</name>
<comment type="caution">
    <text evidence="1">The sequence shown here is derived from an EMBL/GenBank/DDBJ whole genome shotgun (WGS) entry which is preliminary data.</text>
</comment>
<evidence type="ECO:0000313" key="2">
    <source>
        <dbReference type="Proteomes" id="UP000053831"/>
    </source>
</evidence>